<evidence type="ECO:0000256" key="1">
    <source>
        <dbReference type="SAM" id="MobiDB-lite"/>
    </source>
</evidence>
<evidence type="ECO:0008006" key="4">
    <source>
        <dbReference type="Google" id="ProtNLM"/>
    </source>
</evidence>
<sequence length="306" mass="33427">MSRLSEASIDRLSELVAVSAAPLSSGRGLLAELKSDPGKVSLETLLREVDKLAAVRALALPADLFADASDKLVDGWRARAARSFPSDLRDMPDSIRLTLLAALCWVRSAEITDALVDLLIELVHKVNTRADRRVGKELTADLRRVRGKDNVLFQLAEAAIDNPDDIVRNALYPVVGEKTLRELVREAKANDPTRPRPAGWSCAEGMARRWSTRRVGLSGSRTSCVFWSRCATRYAAARSTSRAGTDGVTPKTTCQAISTPPAKCITRRSASRWTRRSSSTDSGNGWARPWPASIPVWPRARPVVCG</sequence>
<evidence type="ECO:0000313" key="2">
    <source>
        <dbReference type="EMBL" id="MFC6010252.1"/>
    </source>
</evidence>
<dbReference type="EMBL" id="JBHSQN010000002">
    <property type="protein sequence ID" value="MFC6010252.1"/>
    <property type="molecule type" value="Genomic_DNA"/>
</dbReference>
<gene>
    <name evidence="2" type="ORF">ACFP3H_04250</name>
</gene>
<comment type="caution">
    <text evidence="2">The sequence shown here is derived from an EMBL/GenBank/DDBJ whole genome shotgun (WGS) entry which is preliminary data.</text>
</comment>
<proteinExistence type="predicted"/>
<reference evidence="3" key="1">
    <citation type="journal article" date="2019" name="Int. J. Syst. Evol. Microbiol.">
        <title>The Global Catalogue of Microorganisms (GCM) 10K type strain sequencing project: providing services to taxonomists for standard genome sequencing and annotation.</title>
        <authorList>
            <consortium name="The Broad Institute Genomics Platform"/>
            <consortium name="The Broad Institute Genome Sequencing Center for Infectious Disease"/>
            <person name="Wu L."/>
            <person name="Ma J."/>
        </authorList>
    </citation>
    <scope>NUCLEOTIDE SEQUENCE [LARGE SCALE GENOMIC DNA]</scope>
    <source>
        <strain evidence="3">CCUG 36956</strain>
    </source>
</reference>
<feature type="region of interest" description="Disordered" evidence="1">
    <location>
        <begin position="268"/>
        <end position="292"/>
    </location>
</feature>
<protein>
    <recommendedName>
        <fullName evidence="4">DUF222 domain-containing protein</fullName>
    </recommendedName>
</protein>
<evidence type="ECO:0000313" key="3">
    <source>
        <dbReference type="Proteomes" id="UP001596223"/>
    </source>
</evidence>
<dbReference type="RefSeq" id="WP_378599906.1">
    <property type="nucleotide sequence ID" value="NZ_JBHSQN010000002.1"/>
</dbReference>
<dbReference type="Proteomes" id="UP001596223">
    <property type="component" value="Unassembled WGS sequence"/>
</dbReference>
<keyword evidence="3" id="KW-1185">Reference proteome</keyword>
<name>A0ABW1JMY5_9NOCA</name>
<accession>A0ABW1JMY5</accession>
<organism evidence="2 3">
    <name type="scientific">Nocardia lasii</name>
    <dbReference type="NCBI Taxonomy" id="1616107"/>
    <lineage>
        <taxon>Bacteria</taxon>
        <taxon>Bacillati</taxon>
        <taxon>Actinomycetota</taxon>
        <taxon>Actinomycetes</taxon>
        <taxon>Mycobacteriales</taxon>
        <taxon>Nocardiaceae</taxon>
        <taxon>Nocardia</taxon>
    </lineage>
</organism>